<keyword evidence="2" id="KW-1185">Reference proteome</keyword>
<accession>A0ACD3BBI6</accession>
<reference evidence="1 2" key="1">
    <citation type="journal article" date="2019" name="Nat. Ecol. Evol.">
        <title>Megaphylogeny resolves global patterns of mushroom evolution.</title>
        <authorList>
            <person name="Varga T."/>
            <person name="Krizsan K."/>
            <person name="Foldi C."/>
            <person name="Dima B."/>
            <person name="Sanchez-Garcia M."/>
            <person name="Sanchez-Ramirez S."/>
            <person name="Szollosi G.J."/>
            <person name="Szarkandi J.G."/>
            <person name="Papp V."/>
            <person name="Albert L."/>
            <person name="Andreopoulos W."/>
            <person name="Angelini C."/>
            <person name="Antonin V."/>
            <person name="Barry K.W."/>
            <person name="Bougher N.L."/>
            <person name="Buchanan P."/>
            <person name="Buyck B."/>
            <person name="Bense V."/>
            <person name="Catcheside P."/>
            <person name="Chovatia M."/>
            <person name="Cooper J."/>
            <person name="Damon W."/>
            <person name="Desjardin D."/>
            <person name="Finy P."/>
            <person name="Geml J."/>
            <person name="Haridas S."/>
            <person name="Hughes K."/>
            <person name="Justo A."/>
            <person name="Karasinski D."/>
            <person name="Kautmanova I."/>
            <person name="Kiss B."/>
            <person name="Kocsube S."/>
            <person name="Kotiranta H."/>
            <person name="LaButti K.M."/>
            <person name="Lechner B.E."/>
            <person name="Liimatainen K."/>
            <person name="Lipzen A."/>
            <person name="Lukacs Z."/>
            <person name="Mihaltcheva S."/>
            <person name="Morgado L.N."/>
            <person name="Niskanen T."/>
            <person name="Noordeloos M.E."/>
            <person name="Ohm R.A."/>
            <person name="Ortiz-Santana B."/>
            <person name="Ovrebo C."/>
            <person name="Racz N."/>
            <person name="Riley R."/>
            <person name="Savchenko A."/>
            <person name="Shiryaev A."/>
            <person name="Soop K."/>
            <person name="Spirin V."/>
            <person name="Szebenyi C."/>
            <person name="Tomsovsky M."/>
            <person name="Tulloss R.E."/>
            <person name="Uehling J."/>
            <person name="Grigoriev I.V."/>
            <person name="Vagvolgyi C."/>
            <person name="Papp T."/>
            <person name="Martin F.M."/>
            <person name="Miettinen O."/>
            <person name="Hibbett D.S."/>
            <person name="Nagy L.G."/>
        </authorList>
    </citation>
    <scope>NUCLEOTIDE SEQUENCE [LARGE SCALE GENOMIC DNA]</scope>
    <source>
        <strain evidence="1 2">NL-1719</strain>
    </source>
</reference>
<evidence type="ECO:0000313" key="1">
    <source>
        <dbReference type="EMBL" id="TFK75520.1"/>
    </source>
</evidence>
<dbReference type="EMBL" id="ML208262">
    <property type="protein sequence ID" value="TFK75520.1"/>
    <property type="molecule type" value="Genomic_DNA"/>
</dbReference>
<organism evidence="1 2">
    <name type="scientific">Pluteus cervinus</name>
    <dbReference type="NCBI Taxonomy" id="181527"/>
    <lineage>
        <taxon>Eukaryota</taxon>
        <taxon>Fungi</taxon>
        <taxon>Dikarya</taxon>
        <taxon>Basidiomycota</taxon>
        <taxon>Agaricomycotina</taxon>
        <taxon>Agaricomycetes</taxon>
        <taxon>Agaricomycetidae</taxon>
        <taxon>Agaricales</taxon>
        <taxon>Pluteineae</taxon>
        <taxon>Pluteaceae</taxon>
        <taxon>Pluteus</taxon>
    </lineage>
</organism>
<proteinExistence type="predicted"/>
<name>A0ACD3BBI6_9AGAR</name>
<dbReference type="Proteomes" id="UP000308600">
    <property type="component" value="Unassembled WGS sequence"/>
</dbReference>
<feature type="non-terminal residue" evidence="1">
    <location>
        <position position="1"/>
    </location>
</feature>
<sequence>QYIFYNLVEPSQVGLYTRPLNVAPEVWEQGVRENPDPSCLVPVIATGFDDLHVRVKAQTDTASNQQKVLQELKSRLEALREKHAVNNISRLQKAQFQQTQLTQRLLAFIQHLHLLIPAVRSSSLRPEEEQLRGQLEEIAEEIRRGRLKGRLNELWALLGAVNASRPGGAAGGVGDWAVVDEDGLAQISQILTEQQNGLAHLTKILQKDSKDLSIITGTKSSSRSDGSSGSTSGGAVGGNDSESLWNSTSTLRASVLR</sequence>
<evidence type="ECO:0000313" key="2">
    <source>
        <dbReference type="Proteomes" id="UP000308600"/>
    </source>
</evidence>
<protein>
    <submittedName>
        <fullName evidence="1">Uncharacterized protein</fullName>
    </submittedName>
</protein>
<gene>
    <name evidence="1" type="ORF">BDN72DRAFT_757282</name>
</gene>